<dbReference type="HOGENOM" id="CLU_062618_7_2_11"/>
<keyword evidence="2" id="KW-0238">DNA-binding</keyword>
<dbReference type="InterPro" id="IPR005471">
    <property type="entry name" value="Tscrpt_reg_IclR_N"/>
</dbReference>
<comment type="caution">
    <text evidence="6">The sequence shown here is derived from an EMBL/GenBank/DDBJ whole genome shotgun (WGS) entry which is preliminary data.</text>
</comment>
<evidence type="ECO:0000256" key="2">
    <source>
        <dbReference type="ARBA" id="ARBA00023125"/>
    </source>
</evidence>
<dbReference type="InterPro" id="IPR036388">
    <property type="entry name" value="WH-like_DNA-bd_sf"/>
</dbReference>
<dbReference type="Gene3D" id="3.30.450.40">
    <property type="match status" value="1"/>
</dbReference>
<evidence type="ECO:0000259" key="5">
    <source>
        <dbReference type="PROSITE" id="PS51078"/>
    </source>
</evidence>
<dbReference type="SMART" id="SM00346">
    <property type="entry name" value="HTH_ICLR"/>
    <property type="match status" value="1"/>
</dbReference>
<organism evidence="6 7">
    <name type="scientific">Prescottella equi ATCC 33707</name>
    <dbReference type="NCBI Taxonomy" id="525370"/>
    <lineage>
        <taxon>Bacteria</taxon>
        <taxon>Bacillati</taxon>
        <taxon>Actinomycetota</taxon>
        <taxon>Actinomycetes</taxon>
        <taxon>Mycobacteriales</taxon>
        <taxon>Nocardiaceae</taxon>
        <taxon>Prescottella</taxon>
    </lineage>
</organism>
<evidence type="ECO:0000256" key="4">
    <source>
        <dbReference type="SAM" id="MobiDB-lite"/>
    </source>
</evidence>
<dbReference type="RefSeq" id="WP_005515832.1">
    <property type="nucleotide sequence ID" value="NZ_CM001149.1"/>
</dbReference>
<keyword evidence="3" id="KW-0804">Transcription</keyword>
<dbReference type="GO" id="GO:0003677">
    <property type="term" value="F:DNA binding"/>
    <property type="evidence" value="ECO:0007669"/>
    <property type="project" value="UniProtKB-KW"/>
</dbReference>
<feature type="domain" description="IclR-ED" evidence="5">
    <location>
        <begin position="75"/>
        <end position="249"/>
    </location>
</feature>
<evidence type="ECO:0000256" key="3">
    <source>
        <dbReference type="ARBA" id="ARBA00023163"/>
    </source>
</evidence>
<gene>
    <name evidence="6" type="ORF">HMPREF0724_12710</name>
</gene>
<sequence length="249" mass="26364">MKNPHTSRSTAVARTTLLDRIGTVLDAFGSNSPLTGCDIMDSTRLPRTSTYRILEQLVAIGWLEREGSTHRLGTRLVELGSLALDQDPLAQAAEPHLLRLHRRTGLVVHLAVLDGTDVVYLRKVGDTLDRLSPTRTGLRVPAGGSVLGEALLGWADAEAHPVKTTSQIDGGDGELAHIVARVAPRGGTTAAVSVCGPSRISPLATQARAAVRETAVAILRDLHRPGLRRRGPRPPGPGANSGNADLSIH</sequence>
<dbReference type="InterPro" id="IPR036390">
    <property type="entry name" value="WH_DNA-bd_sf"/>
</dbReference>
<name>E9T2D3_RHOHA</name>
<keyword evidence="7" id="KW-1185">Reference proteome</keyword>
<dbReference type="InterPro" id="IPR029016">
    <property type="entry name" value="GAF-like_dom_sf"/>
</dbReference>
<dbReference type="OrthoDB" id="60629at2"/>
<dbReference type="GO" id="GO:0003700">
    <property type="term" value="F:DNA-binding transcription factor activity"/>
    <property type="evidence" value="ECO:0007669"/>
    <property type="project" value="TreeGrafter"/>
</dbReference>
<dbReference type="GO" id="GO:0045892">
    <property type="term" value="P:negative regulation of DNA-templated transcription"/>
    <property type="evidence" value="ECO:0007669"/>
    <property type="project" value="TreeGrafter"/>
</dbReference>
<protein>
    <submittedName>
        <fullName evidence="6">IclR helix-turn-helix domain protein</fullName>
    </submittedName>
</protein>
<dbReference type="AlphaFoldDB" id="E9T2D3"/>
<dbReference type="PANTHER" id="PTHR30136">
    <property type="entry name" value="HELIX-TURN-HELIX TRANSCRIPTIONAL REGULATOR, ICLR FAMILY"/>
    <property type="match status" value="1"/>
</dbReference>
<dbReference type="PROSITE" id="PS51078">
    <property type="entry name" value="ICLR_ED"/>
    <property type="match status" value="1"/>
</dbReference>
<dbReference type="SUPFAM" id="SSF55781">
    <property type="entry name" value="GAF domain-like"/>
    <property type="match status" value="1"/>
</dbReference>
<reference evidence="6" key="1">
    <citation type="submission" date="2011-01" db="EMBL/GenBank/DDBJ databases">
        <authorList>
            <person name="Muzny D."/>
            <person name="Qin X."/>
            <person name="Buhay C."/>
            <person name="Dugan-Rocha S."/>
            <person name="Ding Y."/>
            <person name="Chen G."/>
            <person name="Hawes A."/>
            <person name="Holder M."/>
            <person name="Jhangiani S."/>
            <person name="Johnson A."/>
            <person name="Khan Z."/>
            <person name="Li Z."/>
            <person name="Liu W."/>
            <person name="Liu X."/>
            <person name="Perez L."/>
            <person name="Shen H."/>
            <person name="Wang Q."/>
            <person name="Watt J."/>
            <person name="Xi L."/>
            <person name="Xin Y."/>
            <person name="Zhou J."/>
            <person name="Deng J."/>
            <person name="Jiang H."/>
            <person name="Liu Y."/>
            <person name="Qu J."/>
            <person name="Song X.-Z."/>
            <person name="Zhang L."/>
            <person name="Villasana D."/>
            <person name="Johnson A."/>
            <person name="Liu J."/>
            <person name="Liyanage D."/>
            <person name="Lorensuhewa L."/>
            <person name="Robinson T."/>
            <person name="Song A."/>
            <person name="Song B.-B."/>
            <person name="Dinh H."/>
            <person name="Thornton R."/>
            <person name="Coyle M."/>
            <person name="Francisco L."/>
            <person name="Jackson L."/>
            <person name="Javaid M."/>
            <person name="Korchina V."/>
            <person name="Kovar C."/>
            <person name="Mata R."/>
            <person name="Mathew T."/>
            <person name="Ngo R."/>
            <person name="Nguyen L."/>
            <person name="Nguyen N."/>
            <person name="Okwuonu G."/>
            <person name="Ongeri F."/>
            <person name="Pham C."/>
            <person name="Simmons D."/>
            <person name="Wilczek-Boney K."/>
            <person name="Hale W."/>
            <person name="Jakkamsetti A."/>
            <person name="Pham P."/>
            <person name="Ruth R."/>
            <person name="San Lucas F."/>
            <person name="Warren J."/>
            <person name="Zhang J."/>
            <person name="Zhao Z."/>
            <person name="Zhou C."/>
            <person name="Zhu D."/>
            <person name="Lee S."/>
            <person name="Bess C."/>
            <person name="Blankenburg K."/>
            <person name="Forbes L."/>
            <person name="Fu Q."/>
            <person name="Gubbala S."/>
            <person name="Hirani K."/>
            <person name="Jayaseelan J.C."/>
            <person name="Lara F."/>
            <person name="Munidasa M."/>
            <person name="Palculict T."/>
            <person name="Patil S."/>
            <person name="Pu L.-L."/>
            <person name="Saada N."/>
            <person name="Tang L."/>
            <person name="Weissenberger G."/>
            <person name="Zhu Y."/>
            <person name="Hemphill L."/>
            <person name="Shang Y."/>
            <person name="Youmans B."/>
            <person name="Ayvaz T."/>
            <person name="Ross M."/>
            <person name="Santibanez J."/>
            <person name="Aqrawi P."/>
            <person name="Gross S."/>
            <person name="Joshi V."/>
            <person name="Fowler G."/>
            <person name="Nazareth L."/>
            <person name="Reid J."/>
            <person name="Worley K."/>
            <person name="Petrosino J."/>
            <person name="Highlander S."/>
            <person name="Gibbs R."/>
        </authorList>
    </citation>
    <scope>NUCLEOTIDE SEQUENCE [LARGE SCALE GENOMIC DNA]</scope>
    <source>
        <strain evidence="6">ATCC 33707</strain>
    </source>
</reference>
<dbReference type="Gene3D" id="1.10.10.10">
    <property type="entry name" value="Winged helix-like DNA-binding domain superfamily/Winged helix DNA-binding domain"/>
    <property type="match status" value="1"/>
</dbReference>
<evidence type="ECO:0000313" key="6">
    <source>
        <dbReference type="EMBL" id="EGD23626.1"/>
    </source>
</evidence>
<dbReference type="InterPro" id="IPR014757">
    <property type="entry name" value="Tscrpt_reg_IclR_C"/>
</dbReference>
<feature type="compositionally biased region" description="Polar residues" evidence="4">
    <location>
        <begin position="240"/>
        <end position="249"/>
    </location>
</feature>
<dbReference type="InterPro" id="IPR050707">
    <property type="entry name" value="HTH_MetabolicPath_Reg"/>
</dbReference>
<dbReference type="STRING" id="43767.A6I91_22790"/>
<dbReference type="Proteomes" id="UP000004245">
    <property type="component" value="Unassembled WGS sequence"/>
</dbReference>
<keyword evidence="1" id="KW-0805">Transcription regulation</keyword>
<dbReference type="PANTHER" id="PTHR30136:SF24">
    <property type="entry name" value="HTH-TYPE TRANSCRIPTIONAL REPRESSOR ALLR"/>
    <property type="match status" value="1"/>
</dbReference>
<dbReference type="Pfam" id="PF09339">
    <property type="entry name" value="HTH_IclR"/>
    <property type="match status" value="1"/>
</dbReference>
<proteinExistence type="predicted"/>
<accession>E9T2D3</accession>
<feature type="region of interest" description="Disordered" evidence="4">
    <location>
        <begin position="222"/>
        <end position="249"/>
    </location>
</feature>
<evidence type="ECO:0000256" key="1">
    <source>
        <dbReference type="ARBA" id="ARBA00023015"/>
    </source>
</evidence>
<evidence type="ECO:0000313" key="7">
    <source>
        <dbReference type="Proteomes" id="UP000004245"/>
    </source>
</evidence>
<dbReference type="SUPFAM" id="SSF46785">
    <property type="entry name" value="Winged helix' DNA-binding domain"/>
    <property type="match status" value="1"/>
</dbReference>
<dbReference type="Pfam" id="PF01614">
    <property type="entry name" value="IclR_C"/>
    <property type="match status" value="1"/>
</dbReference>
<dbReference type="EMBL" id="ADNW02000012">
    <property type="protein sequence ID" value="EGD23626.1"/>
    <property type="molecule type" value="Genomic_DNA"/>
</dbReference>